<name>A0A4Y7SYU3_COPMI</name>
<keyword evidence="7" id="KW-0285">Flavoprotein</keyword>
<dbReference type="GO" id="GO:0033718">
    <property type="term" value="F:pyranose dehydrogenase (acceptor) activity"/>
    <property type="evidence" value="ECO:0007669"/>
    <property type="project" value="UniProtKB-EC"/>
</dbReference>
<comment type="caution">
    <text evidence="18">The sequence shown here is derived from an EMBL/GenBank/DDBJ whole genome shotgun (WGS) entry which is preliminary data.</text>
</comment>
<evidence type="ECO:0000256" key="14">
    <source>
        <dbReference type="ARBA" id="ARBA00034059"/>
    </source>
</evidence>
<evidence type="ECO:0000259" key="17">
    <source>
        <dbReference type="PROSITE" id="PS00624"/>
    </source>
</evidence>
<dbReference type="PIRSF" id="PIRSF000137">
    <property type="entry name" value="Alcohol_oxidase"/>
    <property type="match status" value="1"/>
</dbReference>
<dbReference type="GO" id="GO:0005576">
    <property type="term" value="C:extracellular region"/>
    <property type="evidence" value="ECO:0007669"/>
    <property type="project" value="UniProtKB-SubCell"/>
</dbReference>
<accession>A0A4Y7SYU3</accession>
<dbReference type="SUPFAM" id="SSF51905">
    <property type="entry name" value="FAD/NAD(P)-binding domain"/>
    <property type="match status" value="1"/>
</dbReference>
<evidence type="ECO:0000256" key="1">
    <source>
        <dbReference type="ARBA" id="ARBA00001974"/>
    </source>
</evidence>
<evidence type="ECO:0000256" key="4">
    <source>
        <dbReference type="ARBA" id="ARBA00011245"/>
    </source>
</evidence>
<evidence type="ECO:0000256" key="6">
    <source>
        <dbReference type="ARBA" id="ARBA00022525"/>
    </source>
</evidence>
<comment type="catalytic activity">
    <reaction evidence="13">
        <text>a pyranoside + acceptor = a pyranosid-3-ulose + reduced acceptor.</text>
        <dbReference type="EC" id="1.1.99.29"/>
    </reaction>
</comment>
<dbReference type="SUPFAM" id="SSF54373">
    <property type="entry name" value="FAD-linked reductases, C-terminal domain"/>
    <property type="match status" value="1"/>
</dbReference>
<evidence type="ECO:0000256" key="2">
    <source>
        <dbReference type="ARBA" id="ARBA00004613"/>
    </source>
</evidence>
<comment type="subunit">
    <text evidence="4">Monomer.</text>
</comment>
<evidence type="ECO:0000256" key="10">
    <source>
        <dbReference type="ARBA" id="ARBA00033986"/>
    </source>
</evidence>
<feature type="binding site" evidence="16">
    <location>
        <position position="300"/>
    </location>
    <ligand>
        <name>FAD</name>
        <dbReference type="ChEBI" id="CHEBI:57692"/>
    </ligand>
</feature>
<reference evidence="18 19" key="1">
    <citation type="journal article" date="2019" name="Nat. Ecol. Evol.">
        <title>Megaphylogeny resolves global patterns of mushroom evolution.</title>
        <authorList>
            <person name="Varga T."/>
            <person name="Krizsan K."/>
            <person name="Foldi C."/>
            <person name="Dima B."/>
            <person name="Sanchez-Garcia M."/>
            <person name="Sanchez-Ramirez S."/>
            <person name="Szollosi G.J."/>
            <person name="Szarkandi J.G."/>
            <person name="Papp V."/>
            <person name="Albert L."/>
            <person name="Andreopoulos W."/>
            <person name="Angelini C."/>
            <person name="Antonin V."/>
            <person name="Barry K.W."/>
            <person name="Bougher N.L."/>
            <person name="Buchanan P."/>
            <person name="Buyck B."/>
            <person name="Bense V."/>
            <person name="Catcheside P."/>
            <person name="Chovatia M."/>
            <person name="Cooper J."/>
            <person name="Damon W."/>
            <person name="Desjardin D."/>
            <person name="Finy P."/>
            <person name="Geml J."/>
            <person name="Haridas S."/>
            <person name="Hughes K."/>
            <person name="Justo A."/>
            <person name="Karasinski D."/>
            <person name="Kautmanova I."/>
            <person name="Kiss B."/>
            <person name="Kocsube S."/>
            <person name="Kotiranta H."/>
            <person name="LaButti K.M."/>
            <person name="Lechner B.E."/>
            <person name="Liimatainen K."/>
            <person name="Lipzen A."/>
            <person name="Lukacs Z."/>
            <person name="Mihaltcheva S."/>
            <person name="Morgado L.N."/>
            <person name="Niskanen T."/>
            <person name="Noordeloos M.E."/>
            <person name="Ohm R.A."/>
            <person name="Ortiz-Santana B."/>
            <person name="Ovrebo C."/>
            <person name="Racz N."/>
            <person name="Riley R."/>
            <person name="Savchenko A."/>
            <person name="Shiryaev A."/>
            <person name="Soop K."/>
            <person name="Spirin V."/>
            <person name="Szebenyi C."/>
            <person name="Tomsovsky M."/>
            <person name="Tulloss R.E."/>
            <person name="Uehling J."/>
            <person name="Grigoriev I.V."/>
            <person name="Vagvolgyi C."/>
            <person name="Papp T."/>
            <person name="Martin F.M."/>
            <person name="Miettinen O."/>
            <person name="Hibbett D.S."/>
            <person name="Nagy L.G."/>
        </authorList>
    </citation>
    <scope>NUCLEOTIDE SEQUENCE [LARGE SCALE GENOMIC DNA]</scope>
    <source>
        <strain evidence="18 19">FP101781</strain>
    </source>
</reference>
<feature type="domain" description="Glucose-methanol-choline oxidoreductase N-terminal" evidence="17">
    <location>
        <begin position="341"/>
        <end position="355"/>
    </location>
</feature>
<comment type="catalytic activity">
    <reaction evidence="11">
        <text>pyranose + acceptor = pyranos-2,3-diulose + reduced acceptor.</text>
        <dbReference type="EC" id="1.1.99.29"/>
    </reaction>
</comment>
<evidence type="ECO:0000256" key="9">
    <source>
        <dbReference type="ARBA" id="ARBA00024699"/>
    </source>
</evidence>
<comment type="catalytic activity">
    <reaction evidence="10">
        <text>pyranose + acceptor = pyranos-2-ulose + reduced acceptor.</text>
        <dbReference type="EC" id="1.1.99.29"/>
    </reaction>
</comment>
<dbReference type="OrthoDB" id="269227at2759"/>
<dbReference type="Gene3D" id="3.50.50.60">
    <property type="entry name" value="FAD/NAD(P)-binding domain"/>
    <property type="match status" value="1"/>
</dbReference>
<sequence length="647" mass="70613">MPFKSISTSLLLGAAALAAFRRARLDPPSGSPFFPPSQLSWIAALAMGFFLKRLIASGSRGRLIQDGSKLPKDDEYDFVIVGGGTAGCVLAARLSEDPNVSVLLLEAGGSGKALMFSRIPVAFSLLFHSKHVWRFYTEPQAGAGGKKKFWPRGKMLGGCSSINAQMAQYGAPADFDRWAEIIGDDAWKWDNFQNSFRKFETYVPNPDFPDVDLSLKGKEGPVRVGYFSDVSKASKDFIQACQEVGIDYSPDFNTSKGTLGVNKIMTYIDETRTRVSSESAYFTKDVLARSNLKVVINATVTQIITERVGDEVKAIGVEFTRNATGFRYRVKSKRDIVVSSGAVHSPQILMLSGIGPAEELKRHDIPVVQDLPGVGDHLVDHPVVDAYFHNRNTTAKYVKPQGVLDLVKLGSSAARYLATGKGVLTTNFGESAAFVRSDNPNLFSKSEFAEGLADSTSGAGSPDLEIFTTPFAYKEHGDVMFPMETFAIHACLLRPKSKGSLKLKSNDPWDAPNINPNYLSAPEDVKKLVRGLRLIFKISQTEPLSAQLVHAGKSDQLDHEMHLKSDEELEEVVRDRVETLYHPTSTCRMAPKEQGGVVDSHLRVYGVKGLRVCDASIFPEIVSGHTAGATLATAEHLADIIKGEMKA</sequence>
<comment type="catalytic activity">
    <reaction evidence="14">
        <text>a pyranoside + acceptor = a pyranosid-3,4-diulose + reduced acceptor.</text>
        <dbReference type="EC" id="1.1.99.29"/>
    </reaction>
</comment>
<dbReference type="PANTHER" id="PTHR11552:SF147">
    <property type="entry name" value="CHOLINE DEHYDROGENASE, MITOCHONDRIAL"/>
    <property type="match status" value="1"/>
</dbReference>
<dbReference type="GO" id="GO:0050660">
    <property type="term" value="F:flavin adenine dinucleotide binding"/>
    <property type="evidence" value="ECO:0007669"/>
    <property type="project" value="InterPro"/>
</dbReference>
<dbReference type="InterPro" id="IPR012132">
    <property type="entry name" value="GMC_OxRdtase"/>
</dbReference>
<evidence type="ECO:0000256" key="7">
    <source>
        <dbReference type="ARBA" id="ARBA00022630"/>
    </source>
</evidence>
<dbReference type="AlphaFoldDB" id="A0A4Y7SYU3"/>
<feature type="active site" description="Proton acceptor" evidence="15">
    <location>
        <position position="625"/>
    </location>
</feature>
<organism evidence="18 19">
    <name type="scientific">Coprinellus micaceus</name>
    <name type="common">Glistening ink-cap mushroom</name>
    <name type="synonym">Coprinus micaceus</name>
    <dbReference type="NCBI Taxonomy" id="71717"/>
    <lineage>
        <taxon>Eukaryota</taxon>
        <taxon>Fungi</taxon>
        <taxon>Dikarya</taxon>
        <taxon>Basidiomycota</taxon>
        <taxon>Agaricomycotina</taxon>
        <taxon>Agaricomycetes</taxon>
        <taxon>Agaricomycetidae</taxon>
        <taxon>Agaricales</taxon>
        <taxon>Agaricineae</taxon>
        <taxon>Psathyrellaceae</taxon>
        <taxon>Coprinellus</taxon>
    </lineage>
</organism>
<feature type="active site" description="Proton donor" evidence="15">
    <location>
        <position position="582"/>
    </location>
</feature>
<evidence type="ECO:0000256" key="3">
    <source>
        <dbReference type="ARBA" id="ARBA00010790"/>
    </source>
</evidence>
<dbReference type="EC" id="1.1.99.29" evidence="5"/>
<protein>
    <recommendedName>
        <fullName evidence="5">pyranose dehydrogenase (acceptor)</fullName>
        <ecNumber evidence="5">1.1.99.29</ecNumber>
    </recommendedName>
</protein>
<evidence type="ECO:0000256" key="13">
    <source>
        <dbReference type="ARBA" id="ARBA00034050"/>
    </source>
</evidence>
<dbReference type="Pfam" id="PF00732">
    <property type="entry name" value="GMC_oxred_N"/>
    <property type="match status" value="1"/>
</dbReference>
<dbReference type="PROSITE" id="PS00624">
    <property type="entry name" value="GMC_OXRED_2"/>
    <property type="match status" value="1"/>
</dbReference>
<keyword evidence="19" id="KW-1185">Reference proteome</keyword>
<dbReference type="Proteomes" id="UP000298030">
    <property type="component" value="Unassembled WGS sequence"/>
</dbReference>
<dbReference type="PANTHER" id="PTHR11552">
    <property type="entry name" value="GLUCOSE-METHANOL-CHOLINE GMC OXIDOREDUCTASE"/>
    <property type="match status" value="1"/>
</dbReference>
<comment type="cofactor">
    <cofactor evidence="1 16">
        <name>FAD</name>
        <dbReference type="ChEBI" id="CHEBI:57692"/>
    </cofactor>
</comment>
<comment type="similarity">
    <text evidence="3">Belongs to the GMC oxidoreductase family.</text>
</comment>
<comment type="catalytic activity">
    <reaction evidence="12">
        <text>pyranose + acceptor = pyranos-3-ulose + reduced acceptor.</text>
        <dbReference type="EC" id="1.1.99.29"/>
    </reaction>
</comment>
<dbReference type="Pfam" id="PF05199">
    <property type="entry name" value="GMC_oxred_C"/>
    <property type="match status" value="1"/>
</dbReference>
<dbReference type="STRING" id="71717.A0A4Y7SYU3"/>
<evidence type="ECO:0000256" key="12">
    <source>
        <dbReference type="ARBA" id="ARBA00034029"/>
    </source>
</evidence>
<dbReference type="InterPro" id="IPR007867">
    <property type="entry name" value="GMC_OxRtase_C"/>
</dbReference>
<dbReference type="EMBL" id="QPFP01000043">
    <property type="protein sequence ID" value="TEB27036.1"/>
    <property type="molecule type" value="Genomic_DNA"/>
</dbReference>
<evidence type="ECO:0000313" key="18">
    <source>
        <dbReference type="EMBL" id="TEB27036.1"/>
    </source>
</evidence>
<keyword evidence="8 16" id="KW-0274">FAD</keyword>
<evidence type="ECO:0000256" key="5">
    <source>
        <dbReference type="ARBA" id="ARBA00013177"/>
    </source>
</evidence>
<keyword evidence="6" id="KW-0964">Secreted</keyword>
<dbReference type="Gene3D" id="3.30.560.10">
    <property type="entry name" value="Glucose Oxidase, domain 3"/>
    <property type="match status" value="1"/>
</dbReference>
<proteinExistence type="inferred from homology"/>
<comment type="function">
    <text evidence="9">Catalyzes the single-oxidation or sequential double oxidation reaction of carbohydrates primarily at carbon-2 and/or carbon-3 with the concomitant reduction of the flavin. The enzyme exhibits a broad sugar substrate specificity, oxidizing different aldopyranoses to the corresponding C-1, C-2, C-3 or C-1,2, C-2,3 and C-3,4 (di)dehydro sugars with substrate-specific regioselectivity. Accepts only a narrow range of electron acceptors such as substituted benzoquinones and complexed metal ions and reacts extremely slowly with O(2) as acceptor. May play a role in the natural recycling of plant matter by oxidizing all major monosaccharides in lignocellulose and by reducing quinone compounds or reactive radical species generated during lignin depolymerization.</text>
</comment>
<evidence type="ECO:0000256" key="15">
    <source>
        <dbReference type="PIRSR" id="PIRSR000137-1"/>
    </source>
</evidence>
<evidence type="ECO:0000256" key="16">
    <source>
        <dbReference type="PIRSR" id="PIRSR000137-2"/>
    </source>
</evidence>
<evidence type="ECO:0000313" key="19">
    <source>
        <dbReference type="Proteomes" id="UP000298030"/>
    </source>
</evidence>
<dbReference type="InterPro" id="IPR036188">
    <property type="entry name" value="FAD/NAD-bd_sf"/>
</dbReference>
<gene>
    <name evidence="18" type="ORF">FA13DRAFT_1736819</name>
</gene>
<dbReference type="InterPro" id="IPR000172">
    <property type="entry name" value="GMC_OxRdtase_N"/>
</dbReference>
<evidence type="ECO:0000256" key="11">
    <source>
        <dbReference type="ARBA" id="ARBA00034010"/>
    </source>
</evidence>
<evidence type="ECO:0000256" key="8">
    <source>
        <dbReference type="ARBA" id="ARBA00022827"/>
    </source>
</evidence>
<comment type="subcellular location">
    <subcellularLocation>
        <location evidence="2">Secreted</location>
    </subcellularLocation>
</comment>